<protein>
    <recommendedName>
        <fullName evidence="2">TauD/TfdA-like domain-containing protein</fullName>
    </recommendedName>
</protein>
<dbReference type="SUPFAM" id="SSF51197">
    <property type="entry name" value="Clavaminate synthase-like"/>
    <property type="match status" value="1"/>
</dbReference>
<dbReference type="KEGG" id="slac:SKTS_36410"/>
<evidence type="ECO:0000259" key="2">
    <source>
        <dbReference type="Pfam" id="PF02668"/>
    </source>
</evidence>
<evidence type="ECO:0000256" key="1">
    <source>
        <dbReference type="ARBA" id="ARBA00023002"/>
    </source>
</evidence>
<sequence length="304" mass="34384">MTHPGFNPFSLDSDADYLQWRARKLEDYPARMEDLVVHIDDPRQLTQAEHDAILALCRKTNMAIYASQVGNVADKEIARQCGIKFGLKRLDHNMLADDDGITSLAVHASGEHQHYIPYTDRPIKWHTDGYYNPPERQIWGMQLHCVCSAATGGENGLMDPEIAYIQLRDANPDYIRALMEADAMVIPARMDEDGVARPDEGGPVFSLHPVSGDLHMRYTARTRSIRWKKDPVLEAAVAFLEQLLNSDSPYIFHGRLEPGMGLICNNVLHDRSAFSDDGECHRLLYRARYYDRIEGTELAAVYPG</sequence>
<organism evidence="3 4">
    <name type="scientific">Sulfurimicrobium lacus</name>
    <dbReference type="NCBI Taxonomy" id="2715678"/>
    <lineage>
        <taxon>Bacteria</taxon>
        <taxon>Pseudomonadati</taxon>
        <taxon>Pseudomonadota</taxon>
        <taxon>Betaproteobacteria</taxon>
        <taxon>Nitrosomonadales</taxon>
        <taxon>Sulfuricellaceae</taxon>
        <taxon>Sulfurimicrobium</taxon>
    </lineage>
</organism>
<keyword evidence="4" id="KW-1185">Reference proteome</keyword>
<reference evidence="4" key="1">
    <citation type="submission" date="2020-03" db="EMBL/GenBank/DDBJ databases">
        <title>Complete genome sequence of sulfur-oxidizing bacterium skT11.</title>
        <authorList>
            <person name="Kanda M."/>
            <person name="Kojima H."/>
            <person name="Fukui M."/>
        </authorList>
    </citation>
    <scope>NUCLEOTIDE SEQUENCE [LARGE SCALE GENOMIC DNA]</scope>
    <source>
        <strain evidence="4">skT11</strain>
    </source>
</reference>
<dbReference type="GO" id="GO:0016706">
    <property type="term" value="F:2-oxoglutarate-dependent dioxygenase activity"/>
    <property type="evidence" value="ECO:0007669"/>
    <property type="project" value="UniProtKB-ARBA"/>
</dbReference>
<dbReference type="AlphaFoldDB" id="A0A6F8VJ09"/>
<accession>A0A6F8VJ09</accession>
<dbReference type="Gene3D" id="3.60.130.10">
    <property type="entry name" value="Clavaminate synthase-like"/>
    <property type="match status" value="1"/>
</dbReference>
<dbReference type="InterPro" id="IPR003819">
    <property type="entry name" value="TauD/TfdA-like"/>
</dbReference>
<keyword evidence="1" id="KW-0560">Oxidoreductase</keyword>
<proteinExistence type="predicted"/>
<dbReference type="Pfam" id="PF02668">
    <property type="entry name" value="TauD"/>
    <property type="match status" value="1"/>
</dbReference>
<evidence type="ECO:0000313" key="4">
    <source>
        <dbReference type="Proteomes" id="UP000502260"/>
    </source>
</evidence>
<dbReference type="Proteomes" id="UP000502260">
    <property type="component" value="Chromosome"/>
</dbReference>
<feature type="domain" description="TauD/TfdA-like" evidence="2">
    <location>
        <begin position="90"/>
        <end position="287"/>
    </location>
</feature>
<name>A0A6F8VJ09_9PROT</name>
<gene>
    <name evidence="3" type="ORF">SKTS_36410</name>
</gene>
<dbReference type="InterPro" id="IPR042098">
    <property type="entry name" value="TauD-like_sf"/>
</dbReference>
<dbReference type="EMBL" id="AP022853">
    <property type="protein sequence ID" value="BCB28755.1"/>
    <property type="molecule type" value="Genomic_DNA"/>
</dbReference>
<evidence type="ECO:0000313" key="3">
    <source>
        <dbReference type="EMBL" id="BCB28755.1"/>
    </source>
</evidence>